<evidence type="ECO:0000259" key="13">
    <source>
        <dbReference type="Pfam" id="PF05173"/>
    </source>
</evidence>
<dbReference type="EMBL" id="JAHRHJ020000002">
    <property type="protein sequence ID" value="KAH9326696.1"/>
    <property type="molecule type" value="Genomic_DNA"/>
</dbReference>
<evidence type="ECO:0000256" key="10">
    <source>
        <dbReference type="ARBA" id="ARBA00049080"/>
    </source>
</evidence>
<feature type="domain" description="Dihydrodipicolinate reductase C-terminal" evidence="13">
    <location>
        <begin position="206"/>
        <end position="264"/>
    </location>
</feature>
<comment type="catalytic activity">
    <reaction evidence="10">
        <text>(S)-2,3,4,5-tetrahydrodipicolinate + NADP(+) + H2O = (2S,4S)-4-hydroxy-2,3,4,5-tetrahydrodipicolinate + NADPH + H(+)</text>
        <dbReference type="Rhea" id="RHEA:35331"/>
        <dbReference type="ChEBI" id="CHEBI:15377"/>
        <dbReference type="ChEBI" id="CHEBI:15378"/>
        <dbReference type="ChEBI" id="CHEBI:16845"/>
        <dbReference type="ChEBI" id="CHEBI:57783"/>
        <dbReference type="ChEBI" id="CHEBI:58349"/>
        <dbReference type="ChEBI" id="CHEBI:67139"/>
        <dbReference type="EC" id="1.17.1.8"/>
    </reaction>
</comment>
<evidence type="ECO:0000256" key="7">
    <source>
        <dbReference type="ARBA" id="ARBA00023154"/>
    </source>
</evidence>
<evidence type="ECO:0000313" key="15">
    <source>
        <dbReference type="Proteomes" id="UP000824469"/>
    </source>
</evidence>
<dbReference type="SUPFAM" id="SSF51735">
    <property type="entry name" value="NAD(P)-binding Rossmann-fold domains"/>
    <property type="match status" value="1"/>
</dbReference>
<proteinExistence type="inferred from homology"/>
<dbReference type="CDD" id="cd02274">
    <property type="entry name" value="DHDPR_N"/>
    <property type="match status" value="1"/>
</dbReference>
<reference evidence="14 15" key="1">
    <citation type="journal article" date="2021" name="Nat. Plants">
        <title>The Taxus genome provides insights into paclitaxel biosynthesis.</title>
        <authorList>
            <person name="Xiong X."/>
            <person name="Gou J."/>
            <person name="Liao Q."/>
            <person name="Li Y."/>
            <person name="Zhou Q."/>
            <person name="Bi G."/>
            <person name="Li C."/>
            <person name="Du R."/>
            <person name="Wang X."/>
            <person name="Sun T."/>
            <person name="Guo L."/>
            <person name="Liang H."/>
            <person name="Lu P."/>
            <person name="Wu Y."/>
            <person name="Zhang Z."/>
            <person name="Ro D.K."/>
            <person name="Shang Y."/>
            <person name="Huang S."/>
            <person name="Yan J."/>
        </authorList>
    </citation>
    <scope>NUCLEOTIDE SEQUENCE [LARGE SCALE GENOMIC DNA]</scope>
    <source>
        <strain evidence="14">Ta-2019</strain>
    </source>
</reference>
<keyword evidence="5" id="KW-0560">Oxidoreductase</keyword>
<keyword evidence="3" id="KW-0521">NADP</keyword>
<comment type="catalytic activity">
    <reaction evidence="11">
        <text>(S)-2,3,4,5-tetrahydrodipicolinate + NAD(+) + H2O = (2S,4S)-4-hydroxy-2,3,4,5-tetrahydrodipicolinate + NADH + H(+)</text>
        <dbReference type="Rhea" id="RHEA:35323"/>
        <dbReference type="ChEBI" id="CHEBI:15377"/>
        <dbReference type="ChEBI" id="CHEBI:15378"/>
        <dbReference type="ChEBI" id="CHEBI:16845"/>
        <dbReference type="ChEBI" id="CHEBI:57540"/>
        <dbReference type="ChEBI" id="CHEBI:57945"/>
        <dbReference type="ChEBI" id="CHEBI:67139"/>
        <dbReference type="EC" id="1.17.1.8"/>
    </reaction>
</comment>
<evidence type="ECO:0000256" key="4">
    <source>
        <dbReference type="ARBA" id="ARBA00022915"/>
    </source>
</evidence>
<dbReference type="Proteomes" id="UP000824469">
    <property type="component" value="Unassembled WGS sequence"/>
</dbReference>
<evidence type="ECO:0000259" key="12">
    <source>
        <dbReference type="Pfam" id="PF01113"/>
    </source>
</evidence>
<dbReference type="InterPro" id="IPR036291">
    <property type="entry name" value="NAD(P)-bd_dom_sf"/>
</dbReference>
<evidence type="ECO:0000256" key="2">
    <source>
        <dbReference type="ARBA" id="ARBA00022605"/>
    </source>
</evidence>
<dbReference type="PANTHER" id="PTHR20836:SF0">
    <property type="entry name" value="4-HYDROXY-TETRAHYDRODIPICOLINATE REDUCTASE 1, CHLOROPLASTIC-RELATED"/>
    <property type="match status" value="1"/>
</dbReference>
<evidence type="ECO:0000256" key="6">
    <source>
        <dbReference type="ARBA" id="ARBA00023027"/>
    </source>
</evidence>
<dbReference type="InterPro" id="IPR023940">
    <property type="entry name" value="DHDPR_bac"/>
</dbReference>
<evidence type="ECO:0000256" key="8">
    <source>
        <dbReference type="ARBA" id="ARBA00037922"/>
    </source>
</evidence>
<evidence type="ECO:0000256" key="9">
    <source>
        <dbReference type="ARBA" id="ARBA00038983"/>
    </source>
</evidence>
<dbReference type="AlphaFoldDB" id="A0AA38GQA9"/>
<evidence type="ECO:0000256" key="11">
    <source>
        <dbReference type="ARBA" id="ARBA00049396"/>
    </source>
</evidence>
<keyword evidence="2" id="KW-0028">Amino-acid biosynthesis</keyword>
<evidence type="ECO:0000256" key="1">
    <source>
        <dbReference type="ARBA" id="ARBA00006642"/>
    </source>
</evidence>
<dbReference type="Gene3D" id="3.40.50.720">
    <property type="entry name" value="NAD(P)-binding Rossmann-like Domain"/>
    <property type="match status" value="1"/>
</dbReference>
<comment type="similarity">
    <text evidence="1">Belongs to the DapB family.</text>
</comment>
<dbReference type="InterPro" id="IPR000846">
    <property type="entry name" value="DapB_N"/>
</dbReference>
<evidence type="ECO:0000256" key="5">
    <source>
        <dbReference type="ARBA" id="ARBA00023002"/>
    </source>
</evidence>
<sequence>MLTMTVNSPQISFSRLQKRHSLSNGILGRQWFGNVRPLISPSLINFSLTIKRSSTCMCVANTDKLENASTLTATKISFPVMVNGCAGNMGRAVAEAALSAGLQLVPLSLTSPNLRHQRVQIGEVEVDVRSASEKDAVFDSVLNKYPDVVVVDYTVPSAVNENAEFYCRIGVPFVMGTTGGDREKLVDVVQKSNNYAVIAPQMGKQVVAFQAAMEIMAQQFPGAFSGYKLEVIESHQSSKVDTSGTAKAIVSCFQKLGVSYDLDEGLRGKASSQRLLQYSLNSSARQDQAMHRNQQLNDNPEDSLVSKCYHQFL</sequence>
<evidence type="ECO:0000256" key="3">
    <source>
        <dbReference type="ARBA" id="ARBA00022857"/>
    </source>
</evidence>
<dbReference type="Pfam" id="PF05173">
    <property type="entry name" value="DapB_C"/>
    <property type="match status" value="1"/>
</dbReference>
<organism evidence="14 15">
    <name type="scientific">Taxus chinensis</name>
    <name type="common">Chinese yew</name>
    <name type="synonym">Taxus wallichiana var. chinensis</name>
    <dbReference type="NCBI Taxonomy" id="29808"/>
    <lineage>
        <taxon>Eukaryota</taxon>
        <taxon>Viridiplantae</taxon>
        <taxon>Streptophyta</taxon>
        <taxon>Embryophyta</taxon>
        <taxon>Tracheophyta</taxon>
        <taxon>Spermatophyta</taxon>
        <taxon>Pinopsida</taxon>
        <taxon>Pinidae</taxon>
        <taxon>Conifers II</taxon>
        <taxon>Cupressales</taxon>
        <taxon>Taxaceae</taxon>
        <taxon>Taxus</taxon>
    </lineage>
</organism>
<name>A0AA38GQA9_TAXCH</name>
<dbReference type="EC" id="1.17.1.8" evidence="9"/>
<protein>
    <recommendedName>
        <fullName evidence="9">4-hydroxy-tetrahydrodipicolinate reductase</fullName>
        <ecNumber evidence="9">1.17.1.8</ecNumber>
    </recommendedName>
</protein>
<gene>
    <name evidence="14" type="ORF">KI387_006874</name>
</gene>
<dbReference type="PANTHER" id="PTHR20836">
    <property type="entry name" value="DIHYDRODIPICOLINATE REDUCTASE"/>
    <property type="match status" value="1"/>
</dbReference>
<dbReference type="GO" id="GO:0019877">
    <property type="term" value="P:diaminopimelate biosynthetic process"/>
    <property type="evidence" value="ECO:0007669"/>
    <property type="project" value="UniProtKB-KW"/>
</dbReference>
<dbReference type="GO" id="GO:0009089">
    <property type="term" value="P:lysine biosynthetic process via diaminopimelate"/>
    <property type="evidence" value="ECO:0007669"/>
    <property type="project" value="InterPro"/>
</dbReference>
<dbReference type="InterPro" id="IPR022663">
    <property type="entry name" value="DapB_C"/>
</dbReference>
<dbReference type="Pfam" id="PF01113">
    <property type="entry name" value="DapB_N"/>
    <property type="match status" value="1"/>
</dbReference>
<accession>A0AA38GQA9</accession>
<keyword evidence="6" id="KW-0520">NAD</keyword>
<keyword evidence="15" id="KW-1185">Reference proteome</keyword>
<keyword evidence="7" id="KW-0457">Lysine biosynthesis</keyword>
<dbReference type="GO" id="GO:0008839">
    <property type="term" value="F:4-hydroxy-tetrahydrodipicolinate reductase"/>
    <property type="evidence" value="ECO:0007669"/>
    <property type="project" value="UniProtKB-EC"/>
</dbReference>
<keyword evidence="4" id="KW-0220">Diaminopimelate biosynthesis</keyword>
<comment type="pathway">
    <text evidence="8">Amino-acid biosynthesis; L-lysine biosynthesis via DAP pathway; (S)-tetrahydrodipicolinate from L-aspartate: step 4/4.</text>
</comment>
<evidence type="ECO:0000313" key="14">
    <source>
        <dbReference type="EMBL" id="KAH9326696.1"/>
    </source>
</evidence>
<dbReference type="GO" id="GO:0009570">
    <property type="term" value="C:chloroplast stroma"/>
    <property type="evidence" value="ECO:0007669"/>
    <property type="project" value="TreeGrafter"/>
</dbReference>
<comment type="caution">
    <text evidence="14">The sequence shown here is derived from an EMBL/GenBank/DDBJ whole genome shotgun (WGS) entry which is preliminary data.</text>
</comment>
<dbReference type="FunFam" id="3.40.50.720:FF:000264">
    <property type="entry name" value="4-hydroxy-tetrahydrodipicolinate reductase 2 chloroplastic"/>
    <property type="match status" value="1"/>
</dbReference>
<feature type="domain" description="Dihydrodipicolinate reductase N-terminal" evidence="12">
    <location>
        <begin position="79"/>
        <end position="201"/>
    </location>
</feature>